<evidence type="ECO:0008006" key="4">
    <source>
        <dbReference type="Google" id="ProtNLM"/>
    </source>
</evidence>
<comment type="caution">
    <text evidence="2">The sequence shown here is derived from an EMBL/GenBank/DDBJ whole genome shotgun (WGS) entry which is preliminary data.</text>
</comment>
<protein>
    <recommendedName>
        <fullName evidence="4">Microcystin-dependent protein</fullName>
    </recommendedName>
</protein>
<evidence type="ECO:0000256" key="1">
    <source>
        <dbReference type="SAM" id="MobiDB-lite"/>
    </source>
</evidence>
<dbReference type="Proteomes" id="UP001238467">
    <property type="component" value="Unassembled WGS sequence"/>
</dbReference>
<gene>
    <name evidence="2" type="ORF">J2S76_004181</name>
</gene>
<name>A0ABU0DMW5_9HYPH</name>
<sequence>MTLYRWQATITDEAGNVMPGAQVTVRNEATGLLPALFADKAGAVPLGNPFDADDDGAAAFYVAAGFYEITATLGTLIAEAQDANVGAMNAAIYDPEGIEADTFDSTNIRYDNTESELAATHVQGAIDELAARLTFTGAVVALASGSALPGTDSGPVYHVDYADTMNWAVYDANGASYAGYASDGIGDLVKLGRSTARRGTLKLNGGDISTTTYAALYGWAKHHGLVDSSGVWAAGTFRFRENGGGTFRLPDLRGETDRAWDDGRGVDSGRALGSWQNHQLQDHIHQINVPNSVGLGWGDGGSAGNNPANTSNPTTGNHGSETRSRNVAVLYAIKF</sequence>
<dbReference type="EMBL" id="JAUSUH010000012">
    <property type="protein sequence ID" value="MDQ0349730.1"/>
    <property type="molecule type" value="Genomic_DNA"/>
</dbReference>
<organism evidence="2 3">
    <name type="scientific">Ancylobacter vacuolatus</name>
    <dbReference type="NCBI Taxonomy" id="223389"/>
    <lineage>
        <taxon>Bacteria</taxon>
        <taxon>Pseudomonadati</taxon>
        <taxon>Pseudomonadota</taxon>
        <taxon>Alphaproteobacteria</taxon>
        <taxon>Hyphomicrobiales</taxon>
        <taxon>Xanthobacteraceae</taxon>
        <taxon>Ancylobacter</taxon>
    </lineage>
</organism>
<feature type="region of interest" description="Disordered" evidence="1">
    <location>
        <begin position="295"/>
        <end position="323"/>
    </location>
</feature>
<dbReference type="SUPFAM" id="SSF88874">
    <property type="entry name" value="Receptor-binding domain of short tail fibre protein gp12"/>
    <property type="match status" value="1"/>
</dbReference>
<accession>A0ABU0DMW5</accession>
<proteinExistence type="predicted"/>
<feature type="compositionally biased region" description="Polar residues" evidence="1">
    <location>
        <begin position="304"/>
        <end position="319"/>
    </location>
</feature>
<evidence type="ECO:0000313" key="2">
    <source>
        <dbReference type="EMBL" id="MDQ0349730.1"/>
    </source>
</evidence>
<reference evidence="2 3" key="1">
    <citation type="submission" date="2023-07" db="EMBL/GenBank/DDBJ databases">
        <title>Genomic Encyclopedia of Type Strains, Phase IV (KMG-IV): sequencing the most valuable type-strain genomes for metagenomic binning, comparative biology and taxonomic classification.</title>
        <authorList>
            <person name="Goeker M."/>
        </authorList>
    </citation>
    <scope>NUCLEOTIDE SEQUENCE [LARGE SCALE GENOMIC DNA]</scope>
    <source>
        <strain evidence="2 3">DSM 1277</strain>
    </source>
</reference>
<evidence type="ECO:0000313" key="3">
    <source>
        <dbReference type="Proteomes" id="UP001238467"/>
    </source>
</evidence>
<dbReference type="RefSeq" id="WP_307063665.1">
    <property type="nucleotide sequence ID" value="NZ_JAUSUH010000012.1"/>
</dbReference>
<keyword evidence="3" id="KW-1185">Reference proteome</keyword>